<dbReference type="AlphaFoldDB" id="A0A6G9D332"/>
<name>A0A6G9D332_RHOER</name>
<accession>A0A6G9D332</accession>
<dbReference type="Proteomes" id="UP000502345">
    <property type="component" value="Chromosome"/>
</dbReference>
<dbReference type="EMBL" id="CP050124">
    <property type="protein sequence ID" value="QIP43470.1"/>
    <property type="molecule type" value="Genomic_DNA"/>
</dbReference>
<reference evidence="1 2" key="1">
    <citation type="submission" date="2020-03" db="EMBL/GenBank/DDBJ databases">
        <title>Screen low temperature-resistant strains for efficient degradation of petroleum hydrocarbons under the low temperature.</title>
        <authorList>
            <person name="Wang Y."/>
            <person name="Chen J."/>
        </authorList>
    </citation>
    <scope>NUCLEOTIDE SEQUENCE [LARGE SCALE GENOMIC DNA]</scope>
    <source>
        <strain evidence="1 2">KB1</strain>
    </source>
</reference>
<organism evidence="1 2">
    <name type="scientific">Rhodococcus erythropolis</name>
    <name type="common">Arthrobacter picolinophilus</name>
    <dbReference type="NCBI Taxonomy" id="1833"/>
    <lineage>
        <taxon>Bacteria</taxon>
        <taxon>Bacillati</taxon>
        <taxon>Actinomycetota</taxon>
        <taxon>Actinomycetes</taxon>
        <taxon>Mycobacteriales</taxon>
        <taxon>Nocardiaceae</taxon>
        <taxon>Rhodococcus</taxon>
        <taxon>Rhodococcus erythropolis group</taxon>
    </lineage>
</organism>
<dbReference type="RefSeq" id="WP_166502855.1">
    <property type="nucleotide sequence ID" value="NZ_AP018733.1"/>
</dbReference>
<proteinExistence type="predicted"/>
<sequence>MNDDEHDAWQLHDHGASWEDIGIEMGCSPTAAQTLAAAYEKRTDSAAALTQNALF</sequence>
<gene>
    <name evidence="1" type="ORF">G9444_6227</name>
</gene>
<evidence type="ECO:0000313" key="1">
    <source>
        <dbReference type="EMBL" id="QIP43470.1"/>
    </source>
</evidence>
<evidence type="ECO:0000313" key="2">
    <source>
        <dbReference type="Proteomes" id="UP000502345"/>
    </source>
</evidence>
<protein>
    <submittedName>
        <fullName evidence="1">Uncharacterized protein</fullName>
    </submittedName>
</protein>